<keyword evidence="1" id="KW-1133">Transmembrane helix</keyword>
<evidence type="ECO:0000259" key="2">
    <source>
        <dbReference type="Pfam" id="PF01478"/>
    </source>
</evidence>
<accession>A0A6N7J0G1</accession>
<gene>
    <name evidence="3" type="ORF">FRC54_09280</name>
</gene>
<evidence type="ECO:0000313" key="3">
    <source>
        <dbReference type="EMBL" id="MQN02074.1"/>
    </source>
</evidence>
<dbReference type="EMBL" id="VOGC01000007">
    <property type="protein sequence ID" value="MQN02074.1"/>
    <property type="molecule type" value="Genomic_DNA"/>
</dbReference>
<dbReference type="InterPro" id="IPR000045">
    <property type="entry name" value="Prepilin_IV_endopep_pep"/>
</dbReference>
<keyword evidence="1" id="KW-0472">Membrane</keyword>
<dbReference type="GO" id="GO:0004190">
    <property type="term" value="F:aspartic-type endopeptidase activity"/>
    <property type="evidence" value="ECO:0007669"/>
    <property type="project" value="InterPro"/>
</dbReference>
<protein>
    <recommendedName>
        <fullName evidence="2">Prepilin type IV endopeptidase peptidase domain-containing protein</fullName>
    </recommendedName>
</protein>
<sequence length="141" mass="15358">MTEIFIVMAFLVVLSVEDIIWKEVHLAILLAFFTSGCLYYFIVRQFSADEFFGGIVSGAFILVLSLCFNGVIGSADGIVFASTGAFLGLYDNLLLILLSVFVAGIGGEIAIIFFKCDKETALPLIPFITAGFFIFEGVRLC</sequence>
<evidence type="ECO:0000256" key="1">
    <source>
        <dbReference type="SAM" id="Phobius"/>
    </source>
</evidence>
<feature type="transmembrane region" description="Helical" evidence="1">
    <location>
        <begin position="25"/>
        <end position="42"/>
    </location>
</feature>
<dbReference type="GO" id="GO:0016020">
    <property type="term" value="C:membrane"/>
    <property type="evidence" value="ECO:0007669"/>
    <property type="project" value="InterPro"/>
</dbReference>
<organism evidence="3 4">
    <name type="scientific">Candidatus Weimeria bifida</name>
    <dbReference type="NCBI Taxonomy" id="2599074"/>
    <lineage>
        <taxon>Bacteria</taxon>
        <taxon>Bacillati</taxon>
        <taxon>Bacillota</taxon>
        <taxon>Clostridia</taxon>
        <taxon>Lachnospirales</taxon>
        <taxon>Lachnospiraceae</taxon>
        <taxon>Candidatus Weimeria</taxon>
    </lineage>
</organism>
<dbReference type="AlphaFoldDB" id="A0A6N7J0G1"/>
<proteinExistence type="predicted"/>
<comment type="caution">
    <text evidence="3">The sequence shown here is derived from an EMBL/GenBank/DDBJ whole genome shotgun (WGS) entry which is preliminary data.</text>
</comment>
<keyword evidence="4" id="KW-1185">Reference proteome</keyword>
<feature type="transmembrane region" description="Helical" evidence="1">
    <location>
        <begin position="121"/>
        <end position="138"/>
    </location>
</feature>
<dbReference type="Pfam" id="PF01478">
    <property type="entry name" value="Peptidase_A24"/>
    <property type="match status" value="1"/>
</dbReference>
<feature type="domain" description="Prepilin type IV endopeptidase peptidase" evidence="2">
    <location>
        <begin position="6"/>
        <end position="105"/>
    </location>
</feature>
<reference evidence="3" key="1">
    <citation type="journal article" date="2020" name="Appl. Environ. Microbiol.">
        <title>Medium-Chain Fatty Acid Synthesis by 'Candidatus Weimeria bifida' gen. nov., sp. nov., and 'Candidatus Pseudoramibacter fermentans' sp. nov.</title>
        <authorList>
            <person name="Scarborough M.J."/>
            <person name="Myers K.S."/>
            <person name="Donohue T.J."/>
            <person name="Noguera D.R."/>
        </authorList>
    </citation>
    <scope>NUCLEOTIDE SEQUENCE</scope>
    <source>
        <strain evidence="3">LCO1.1</strain>
    </source>
</reference>
<dbReference type="Proteomes" id="UP000460257">
    <property type="component" value="Unassembled WGS sequence"/>
</dbReference>
<feature type="transmembrane region" description="Helical" evidence="1">
    <location>
        <begin position="51"/>
        <end position="72"/>
    </location>
</feature>
<evidence type="ECO:0000313" key="4">
    <source>
        <dbReference type="Proteomes" id="UP000460257"/>
    </source>
</evidence>
<keyword evidence="1" id="KW-0812">Transmembrane</keyword>
<name>A0A6N7J0G1_9FIRM</name>
<feature type="transmembrane region" description="Helical" evidence="1">
    <location>
        <begin position="92"/>
        <end position="114"/>
    </location>
</feature>
<dbReference type="Gene3D" id="1.20.120.1220">
    <property type="match status" value="1"/>
</dbReference>